<proteinExistence type="predicted"/>
<organism evidence="1">
    <name type="scientific">marine sediment metagenome</name>
    <dbReference type="NCBI Taxonomy" id="412755"/>
    <lineage>
        <taxon>unclassified sequences</taxon>
        <taxon>metagenomes</taxon>
        <taxon>ecological metagenomes</taxon>
    </lineage>
</organism>
<protein>
    <submittedName>
        <fullName evidence="1">Uncharacterized protein</fullName>
    </submittedName>
</protein>
<dbReference type="InterPro" id="IPR012337">
    <property type="entry name" value="RNaseH-like_sf"/>
</dbReference>
<comment type="caution">
    <text evidence="1">The sequence shown here is derived from an EMBL/GenBank/DDBJ whole genome shotgun (WGS) entry which is preliminary data.</text>
</comment>
<sequence>MNILALDLGTSTGWAILRNGETQTGVQTFDLGRGESPGMRFLRFSKWLNELYDLTHPWELVVYERAHHRGGYATELGVGLQTRVQEFCAARDIEYAAVHSATLKKSATGSGRASKEDMMAAYYSIRGCDPISHDEADAFLLLEYAKGEFK</sequence>
<dbReference type="InterPro" id="IPR036397">
    <property type="entry name" value="RNaseH_sf"/>
</dbReference>
<dbReference type="EMBL" id="LAZR01004470">
    <property type="protein sequence ID" value="KKN08328.1"/>
    <property type="molecule type" value="Genomic_DNA"/>
</dbReference>
<evidence type="ECO:0000313" key="1">
    <source>
        <dbReference type="EMBL" id="KKN08328.1"/>
    </source>
</evidence>
<dbReference type="GO" id="GO:0003676">
    <property type="term" value="F:nucleic acid binding"/>
    <property type="evidence" value="ECO:0007669"/>
    <property type="project" value="InterPro"/>
</dbReference>
<reference evidence="1" key="1">
    <citation type="journal article" date="2015" name="Nature">
        <title>Complex archaea that bridge the gap between prokaryotes and eukaryotes.</title>
        <authorList>
            <person name="Spang A."/>
            <person name="Saw J.H."/>
            <person name="Jorgensen S.L."/>
            <person name="Zaremba-Niedzwiedzka K."/>
            <person name="Martijn J."/>
            <person name="Lind A.E."/>
            <person name="van Eijk R."/>
            <person name="Schleper C."/>
            <person name="Guy L."/>
            <person name="Ettema T.J."/>
        </authorList>
    </citation>
    <scope>NUCLEOTIDE SEQUENCE</scope>
</reference>
<gene>
    <name evidence="1" type="ORF">LCGC14_1057910</name>
</gene>
<accession>A0A0F9QT20</accession>
<dbReference type="Gene3D" id="3.30.420.10">
    <property type="entry name" value="Ribonuclease H-like superfamily/Ribonuclease H"/>
    <property type="match status" value="1"/>
</dbReference>
<dbReference type="SUPFAM" id="SSF53098">
    <property type="entry name" value="Ribonuclease H-like"/>
    <property type="match status" value="1"/>
</dbReference>
<dbReference type="AlphaFoldDB" id="A0A0F9QT20"/>
<name>A0A0F9QT20_9ZZZZ</name>